<comment type="caution">
    <text evidence="1">The sequence shown here is derived from an EMBL/GenBank/DDBJ whole genome shotgun (WGS) entry which is preliminary data.</text>
</comment>
<dbReference type="EMBL" id="JBCGDP010000065">
    <property type="protein sequence ID" value="MEM0578811.1"/>
    <property type="molecule type" value="Genomic_DNA"/>
</dbReference>
<gene>
    <name evidence="1" type="ORF">WFZ86_20105</name>
</gene>
<sequence length="279" mass="27503">IAAFSPATSTRCQGAGAVTTTTTATNSTGITYSLDAASLTAGNSINASTGEVTYVAGWSGSTTITASAAGCNGPATTTHVVTVNPLPAANLVLNGTSPICSGTGTNITVVSSVVGVNYQLRTGTTNVGTAVAGDGGTINLPTGNLTATTTFNVLATNATTSCSIQLTETEEVTVNNCPPVASNSTINVAEESTNTALGLAAPTDPDSGVLTITVTGLPTLGTVTLANGTTITNGQMLTSAQLIGLQYDAPVDYNGTDSVGNFTYSVSDGNTTVSGQTTI</sequence>
<evidence type="ECO:0000313" key="2">
    <source>
        <dbReference type="Proteomes" id="UP001468798"/>
    </source>
</evidence>
<evidence type="ECO:0000313" key="1">
    <source>
        <dbReference type="EMBL" id="MEM0578811.1"/>
    </source>
</evidence>
<protein>
    <submittedName>
        <fullName evidence="1">Ig-like domain-containing protein</fullName>
    </submittedName>
</protein>
<organism evidence="1 2">
    <name type="scientific">Flavobacterium polysaccharolyticum</name>
    <dbReference type="NCBI Taxonomy" id="3133148"/>
    <lineage>
        <taxon>Bacteria</taxon>
        <taxon>Pseudomonadati</taxon>
        <taxon>Bacteroidota</taxon>
        <taxon>Flavobacteriia</taxon>
        <taxon>Flavobacteriales</taxon>
        <taxon>Flavobacteriaceae</taxon>
        <taxon>Flavobacterium</taxon>
    </lineage>
</organism>
<feature type="non-terminal residue" evidence="1">
    <location>
        <position position="1"/>
    </location>
</feature>
<name>A0ABU9NX47_9FLAO</name>
<dbReference type="RefSeq" id="WP_342693609.1">
    <property type="nucleotide sequence ID" value="NZ_JBCGDP010000065.1"/>
</dbReference>
<feature type="non-terminal residue" evidence="1">
    <location>
        <position position="279"/>
    </location>
</feature>
<dbReference type="Proteomes" id="UP001468798">
    <property type="component" value="Unassembled WGS sequence"/>
</dbReference>
<reference evidence="1 2" key="1">
    <citation type="submission" date="2024-03" db="EMBL/GenBank/DDBJ databases">
        <title>Two novel species of the genus Flavobacterium exhibiting potentially degradation of complex polysaccharides.</title>
        <authorList>
            <person name="Lian X."/>
        </authorList>
    </citation>
    <scope>NUCLEOTIDE SEQUENCE [LARGE SCALE GENOMIC DNA]</scope>
    <source>
        <strain evidence="1 2">N6</strain>
    </source>
</reference>
<proteinExistence type="predicted"/>
<accession>A0ABU9NX47</accession>
<keyword evidence="2" id="KW-1185">Reference proteome</keyword>
<dbReference type="Pfam" id="PF17963">
    <property type="entry name" value="Big_9"/>
    <property type="match status" value="1"/>
</dbReference>